<evidence type="ECO:0000259" key="1">
    <source>
        <dbReference type="Pfam" id="PF04326"/>
    </source>
</evidence>
<sequence>MERDQLNNLLESLVSLPKETDWVEFKMNNGNPDSIGKYVSALANCAILCVKERAYFVLGVDDLDHSIVGTEVRLATKKIGNEDFLLWLPKNLSPRLTIEHRELDVNGLHVEFLIVSPAFRHPVRFKNCAYIRVDSNLQKLDVYPDRESTIWQAVSRYAFERQKCLYGLNADVLKESFFIDKMASKLKQSSTSITSM</sequence>
<evidence type="ECO:0000313" key="2">
    <source>
        <dbReference type="EMBL" id="ASJ76454.1"/>
    </source>
</evidence>
<dbReference type="RefSeq" id="WP_088921225.1">
    <property type="nucleotide sequence ID" value="NZ_CP018632.1"/>
</dbReference>
<dbReference type="InterPro" id="IPR007421">
    <property type="entry name" value="Schlafen_AlbA_2_dom"/>
</dbReference>
<proteinExistence type="predicted"/>
<keyword evidence="3" id="KW-1185">Reference proteome</keyword>
<accession>A0A2Z2P987</accession>
<dbReference type="InterPro" id="IPR038461">
    <property type="entry name" value="Schlafen_AlbA_2_dom_sf"/>
</dbReference>
<gene>
    <name evidence="2" type="ORF">IMCC3135_32035</name>
</gene>
<evidence type="ECO:0000313" key="3">
    <source>
        <dbReference type="Proteomes" id="UP000250079"/>
    </source>
</evidence>
<dbReference type="AlphaFoldDB" id="A0A2Z2P987"/>
<dbReference type="KEGG" id="gai:IMCC3135_32035"/>
<name>A0A2Z2P987_9GAMM</name>
<reference evidence="2 3" key="1">
    <citation type="submission" date="2016-12" db="EMBL/GenBank/DDBJ databases">
        <authorList>
            <person name="Song W.-J."/>
            <person name="Kurnit D.M."/>
        </authorList>
    </citation>
    <scope>NUCLEOTIDE SEQUENCE [LARGE SCALE GENOMIC DNA]</scope>
    <source>
        <strain evidence="2 3">IMCC3135</strain>
    </source>
</reference>
<dbReference type="Proteomes" id="UP000250079">
    <property type="component" value="Chromosome"/>
</dbReference>
<dbReference type="OrthoDB" id="9805115at2"/>
<feature type="domain" description="Schlafen AlbA-2" evidence="1">
    <location>
        <begin position="19"/>
        <end position="140"/>
    </location>
</feature>
<organism evidence="2 3">
    <name type="scientific">Granulosicoccus antarcticus IMCC3135</name>
    <dbReference type="NCBI Taxonomy" id="1192854"/>
    <lineage>
        <taxon>Bacteria</taxon>
        <taxon>Pseudomonadati</taxon>
        <taxon>Pseudomonadota</taxon>
        <taxon>Gammaproteobacteria</taxon>
        <taxon>Chromatiales</taxon>
        <taxon>Granulosicoccaceae</taxon>
        <taxon>Granulosicoccus</taxon>
    </lineage>
</organism>
<dbReference type="Pfam" id="PF04326">
    <property type="entry name" value="SLFN_AlbA_2"/>
    <property type="match status" value="1"/>
</dbReference>
<dbReference type="Gene3D" id="3.30.950.30">
    <property type="entry name" value="Schlafen, AAA domain"/>
    <property type="match status" value="1"/>
</dbReference>
<dbReference type="EMBL" id="CP018632">
    <property type="protein sequence ID" value="ASJ76454.1"/>
    <property type="molecule type" value="Genomic_DNA"/>
</dbReference>
<protein>
    <recommendedName>
        <fullName evidence="1">Schlafen AlbA-2 domain-containing protein</fullName>
    </recommendedName>
</protein>